<comment type="subcellular location">
    <subcellularLocation>
        <location evidence="1">Nucleus</location>
    </subcellularLocation>
</comment>
<proteinExistence type="inferred from homology"/>
<dbReference type="InterPro" id="IPR044666">
    <property type="entry name" value="Cyclophilin_A-like"/>
</dbReference>
<evidence type="ECO:0000256" key="5">
    <source>
        <dbReference type="ARBA" id="ARBA00042090"/>
    </source>
</evidence>
<dbReference type="AlphaFoldDB" id="A0A310SB79"/>
<keyword evidence="3" id="KW-0539">Nucleus</keyword>
<evidence type="ECO:0000256" key="6">
    <source>
        <dbReference type="ARBA" id="ARBA00046368"/>
    </source>
</evidence>
<dbReference type="GO" id="GO:0071013">
    <property type="term" value="C:catalytic step 2 spliceosome"/>
    <property type="evidence" value="ECO:0007669"/>
    <property type="project" value="TreeGrafter"/>
</dbReference>
<evidence type="ECO:0000256" key="4">
    <source>
        <dbReference type="ARBA" id="ARBA00040027"/>
    </source>
</evidence>
<dbReference type="Pfam" id="PF00160">
    <property type="entry name" value="Pro_isomerase"/>
    <property type="match status" value="2"/>
</dbReference>
<evidence type="ECO:0000256" key="2">
    <source>
        <dbReference type="ARBA" id="ARBA00007365"/>
    </source>
</evidence>
<feature type="domain" description="PPIase cyclophilin-type" evidence="8">
    <location>
        <begin position="140"/>
        <end position="312"/>
    </location>
</feature>
<dbReference type="InterPro" id="IPR002130">
    <property type="entry name" value="Cyclophilin-type_PPIase_dom"/>
</dbReference>
<evidence type="ECO:0000313" key="10">
    <source>
        <dbReference type="Proteomes" id="UP000250275"/>
    </source>
</evidence>
<evidence type="ECO:0000256" key="1">
    <source>
        <dbReference type="ARBA" id="ARBA00004123"/>
    </source>
</evidence>
<dbReference type="PANTHER" id="PTHR45625:SF6">
    <property type="entry name" value="SPLICEOSOME-ASSOCIATED PROTEIN CWC27 HOMOLOG"/>
    <property type="match status" value="1"/>
</dbReference>
<dbReference type="Gene3D" id="2.40.100.10">
    <property type="entry name" value="Cyclophilin-like"/>
    <property type="match status" value="2"/>
</dbReference>
<protein>
    <recommendedName>
        <fullName evidence="4">Spliceosome-associated protein CWC27 homolog</fullName>
    </recommendedName>
    <alternativeName>
        <fullName evidence="5">Probable inactive peptidyl-prolyl cis-trans isomerase CWC27 homolog</fullName>
    </alternativeName>
</protein>
<feature type="region of interest" description="Disordered" evidence="7">
    <location>
        <begin position="167"/>
        <end position="187"/>
    </location>
</feature>
<evidence type="ECO:0000256" key="7">
    <source>
        <dbReference type="SAM" id="MobiDB-lite"/>
    </source>
</evidence>
<dbReference type="SUPFAM" id="SSF50891">
    <property type="entry name" value="Cyclophilin-like"/>
    <property type="match status" value="2"/>
</dbReference>
<name>A0A310SB79_9HYME</name>
<dbReference type="InterPro" id="IPR029000">
    <property type="entry name" value="Cyclophilin-like_dom_sf"/>
</dbReference>
<dbReference type="PROSITE" id="PS50072">
    <property type="entry name" value="CSA_PPIASE_2"/>
    <property type="match status" value="2"/>
</dbReference>
<feature type="domain" description="PPIase cyclophilin-type" evidence="8">
    <location>
        <begin position="13"/>
        <end position="110"/>
    </location>
</feature>
<comment type="similarity">
    <text evidence="2">Belongs to the cyclophilin-type PPIase family.</text>
</comment>
<dbReference type="PANTHER" id="PTHR45625">
    <property type="entry name" value="PEPTIDYL-PROLYL CIS-TRANS ISOMERASE-RELATED"/>
    <property type="match status" value="1"/>
</dbReference>
<evidence type="ECO:0000259" key="8">
    <source>
        <dbReference type="PROSITE" id="PS50072"/>
    </source>
</evidence>
<evidence type="ECO:0000256" key="3">
    <source>
        <dbReference type="ARBA" id="ARBA00023242"/>
    </source>
</evidence>
<dbReference type="PRINTS" id="PR00153">
    <property type="entry name" value="CSAPPISMRASE"/>
</dbReference>
<keyword evidence="10" id="KW-1185">Reference proteome</keyword>
<dbReference type="EMBL" id="KQ761854">
    <property type="protein sequence ID" value="OAD56578.1"/>
    <property type="molecule type" value="Genomic_DNA"/>
</dbReference>
<comment type="subunit">
    <text evidence="6">Part of the activated spliceosome B/catalytic step 1 spliceosome, one of the forms of the spliceosome which has a well-formed active site but still cannot catalyze the branching reaction and is composed at least of 52 proteins, the U2, U5 and U6 snRNAs and the pre-mRNA. Recruited during early steps of activated spliceosome B maturation, it is probably one of the first proteins released from this complex as he matures to the spliceosome C complex. Component of the minor spliceosome, which splices U12-type introns.</text>
</comment>
<reference evidence="9 10" key="1">
    <citation type="submission" date="2015-07" db="EMBL/GenBank/DDBJ databases">
        <title>The genome of Eufriesea mexicana.</title>
        <authorList>
            <person name="Pan H."/>
            <person name="Kapheim K."/>
        </authorList>
    </citation>
    <scope>NUCLEOTIDE SEQUENCE [LARGE SCALE GENOMIC DNA]</scope>
    <source>
        <strain evidence="9">0111107269</strain>
        <tissue evidence="9">Whole body</tissue>
    </source>
</reference>
<sequence length="354" mass="40133">MCRNIYWAEICCGTSWTSLGQYSQCQKEDEFHTRLRFCRRDLITMANVGKDDNGSQFFFTLNCTPELQNKHTIFGEVTGESIYSMLKLEEALADENDRPLCPPILIKTIILNNPFSDTILRIIVQESEEEKDNSKTKTAAVKDFNLLSFGEEAEEDEEESVILNKKFSGKGESPHDHLTDPKLSLQPAVEPSGLASKKRKEVRISDWENDDELKTEEELAVDEFHTRLRFCCGDLNAMANAGKDDNGSQFFFTLSCTPELQNKHTIFGEVTGESIYSMLKLEEALADENDRLLYPPRLVKAIILNNPFSDIIPRITAQECEVKVISETEIAGVKDFNLLSFGEEAEEDEEESVI</sequence>
<dbReference type="GO" id="GO:0003755">
    <property type="term" value="F:peptidyl-prolyl cis-trans isomerase activity"/>
    <property type="evidence" value="ECO:0007669"/>
    <property type="project" value="InterPro"/>
</dbReference>
<dbReference type="Proteomes" id="UP000250275">
    <property type="component" value="Unassembled WGS sequence"/>
</dbReference>
<accession>A0A310SB79</accession>
<evidence type="ECO:0000313" key="9">
    <source>
        <dbReference type="EMBL" id="OAD56578.1"/>
    </source>
</evidence>
<keyword evidence="9" id="KW-0413">Isomerase</keyword>
<gene>
    <name evidence="9" type="ORF">WN48_03265</name>
</gene>
<organism evidence="9 10">
    <name type="scientific">Eufriesea mexicana</name>
    <dbReference type="NCBI Taxonomy" id="516756"/>
    <lineage>
        <taxon>Eukaryota</taxon>
        <taxon>Metazoa</taxon>
        <taxon>Ecdysozoa</taxon>
        <taxon>Arthropoda</taxon>
        <taxon>Hexapoda</taxon>
        <taxon>Insecta</taxon>
        <taxon>Pterygota</taxon>
        <taxon>Neoptera</taxon>
        <taxon>Endopterygota</taxon>
        <taxon>Hymenoptera</taxon>
        <taxon>Apocrita</taxon>
        <taxon>Aculeata</taxon>
        <taxon>Apoidea</taxon>
        <taxon>Anthophila</taxon>
        <taxon>Apidae</taxon>
        <taxon>Eufriesea</taxon>
    </lineage>
</organism>